<organism evidence="1 2">
    <name type="scientific">Corynebacterium accolens</name>
    <dbReference type="NCBI Taxonomy" id="38284"/>
    <lineage>
        <taxon>Bacteria</taxon>
        <taxon>Bacillati</taxon>
        <taxon>Actinomycetota</taxon>
        <taxon>Actinomycetes</taxon>
        <taxon>Mycobacteriales</taxon>
        <taxon>Corynebacteriaceae</taxon>
        <taxon>Corynebacterium</taxon>
    </lineage>
</organism>
<gene>
    <name evidence="1" type="ORF">QPX34_06995</name>
</gene>
<protein>
    <recommendedName>
        <fullName evidence="3">Head decoration protein</fullName>
    </recommendedName>
</protein>
<dbReference type="Proteomes" id="UP001239414">
    <property type="component" value="Unassembled WGS sequence"/>
</dbReference>
<name>A0ABT7FQA8_9CORY</name>
<evidence type="ECO:0008006" key="3">
    <source>
        <dbReference type="Google" id="ProtNLM"/>
    </source>
</evidence>
<keyword evidence="2" id="KW-1185">Reference proteome</keyword>
<reference evidence="1 2" key="1">
    <citation type="submission" date="2023-05" db="EMBL/GenBank/DDBJ databases">
        <title>Metabolic capabilities are highly conserved among human nasal-associated Corynebacterium species in pangenomic analyses.</title>
        <authorList>
            <person name="Tran T.H."/>
            <person name="Roberts A.Q."/>
            <person name="Escapa I.F."/>
            <person name="Gao W."/>
            <person name="Conlan S."/>
            <person name="Kong H."/>
            <person name="Segre J.A."/>
            <person name="Kelly M.S."/>
            <person name="Lemon K.P."/>
        </authorList>
    </citation>
    <scope>NUCLEOTIDE SEQUENCE [LARGE SCALE GENOMIC DNA]</scope>
    <source>
        <strain evidence="1 2">KPL3802</strain>
    </source>
</reference>
<proteinExistence type="predicted"/>
<evidence type="ECO:0000313" key="2">
    <source>
        <dbReference type="Proteomes" id="UP001239414"/>
    </source>
</evidence>
<accession>A0ABT7FQA8</accession>
<evidence type="ECO:0000313" key="1">
    <source>
        <dbReference type="EMBL" id="MDK4247771.1"/>
    </source>
</evidence>
<sequence length="132" mass="14296">MSLILADEKLGNFNQKWLGSAHATSEAQTVTLKVAAFSAFGETIPSGVPLKKNEKGTYEPVTDAGDTLAGFLFTDQPARGEFQVAPMLWHGRIRPKHLPEKAFDITTLTNVPPLLSFPTNPAAEDVTEDSEV</sequence>
<dbReference type="RefSeq" id="WP_284612673.1">
    <property type="nucleotide sequence ID" value="NZ_JASNUO010000006.1"/>
</dbReference>
<comment type="caution">
    <text evidence="1">The sequence shown here is derived from an EMBL/GenBank/DDBJ whole genome shotgun (WGS) entry which is preliminary data.</text>
</comment>
<dbReference type="EMBL" id="JASNUO010000006">
    <property type="protein sequence ID" value="MDK4247771.1"/>
    <property type="molecule type" value="Genomic_DNA"/>
</dbReference>